<proteinExistence type="predicted"/>
<evidence type="ECO:0000313" key="1">
    <source>
        <dbReference type="EMBL" id="KAG5968308.1"/>
    </source>
</evidence>
<dbReference type="EMBL" id="SRPS01000107">
    <property type="protein sequence ID" value="KAG5968308.1"/>
    <property type="molecule type" value="Genomic_DNA"/>
</dbReference>
<gene>
    <name evidence="1" type="ORF">E4U56_000395</name>
</gene>
<dbReference type="AlphaFoldDB" id="A0A9P7SQA6"/>
<sequence length="136" mass="14879">MSDAPVNPTQELGAQPSFLFSYAAEAISSVRQQHNLRKSAAAAMFMHPTCQRAKEPKGQKVKELRHDRLDFHDDRRQRTTLTTQPIGTLLSSLDPADSYVLSLAAPSHIGNTASPWIGLGIGLDRHYISGNARPSS</sequence>
<protein>
    <submittedName>
        <fullName evidence="1">Uncharacterized protein</fullName>
    </submittedName>
</protein>
<organism evidence="1 2">
    <name type="scientific">Claviceps arundinis</name>
    <dbReference type="NCBI Taxonomy" id="1623583"/>
    <lineage>
        <taxon>Eukaryota</taxon>
        <taxon>Fungi</taxon>
        <taxon>Dikarya</taxon>
        <taxon>Ascomycota</taxon>
        <taxon>Pezizomycotina</taxon>
        <taxon>Sordariomycetes</taxon>
        <taxon>Hypocreomycetidae</taxon>
        <taxon>Hypocreales</taxon>
        <taxon>Clavicipitaceae</taxon>
        <taxon>Claviceps</taxon>
    </lineage>
</organism>
<reference evidence="1" key="1">
    <citation type="journal article" date="2020" name="bioRxiv">
        <title>Whole genome comparisons of ergot fungi reveals the divergence and evolution of species within the genus Claviceps are the result of varying mechanisms driving genome evolution and host range expansion.</title>
        <authorList>
            <person name="Wyka S.A."/>
            <person name="Mondo S.J."/>
            <person name="Liu M."/>
            <person name="Dettman J."/>
            <person name="Nalam V."/>
            <person name="Broders K.D."/>
        </authorList>
    </citation>
    <scope>NUCLEOTIDE SEQUENCE</scope>
    <source>
        <strain evidence="1">CCC 1102</strain>
    </source>
</reference>
<name>A0A9P7SQA6_9HYPO</name>
<evidence type="ECO:0000313" key="2">
    <source>
        <dbReference type="Proteomes" id="UP000784919"/>
    </source>
</evidence>
<accession>A0A9P7SQA6</accession>
<comment type="caution">
    <text evidence="1">The sequence shown here is derived from an EMBL/GenBank/DDBJ whole genome shotgun (WGS) entry which is preliminary data.</text>
</comment>
<dbReference type="Proteomes" id="UP000784919">
    <property type="component" value="Unassembled WGS sequence"/>
</dbReference>